<organism evidence="2">
    <name type="scientific">Shewanella putrefaciens (strain CN-32 / ATCC BAA-453)</name>
    <dbReference type="NCBI Taxonomy" id="319224"/>
    <lineage>
        <taxon>Bacteria</taxon>
        <taxon>Pseudomonadati</taxon>
        <taxon>Pseudomonadota</taxon>
        <taxon>Gammaproteobacteria</taxon>
        <taxon>Alteromonadales</taxon>
        <taxon>Shewanellaceae</taxon>
        <taxon>Shewanella</taxon>
    </lineage>
</organism>
<dbReference type="AlphaFoldDB" id="A4YC39"/>
<dbReference type="Pfam" id="PF22785">
    <property type="entry name" value="Tc-R-P"/>
    <property type="match status" value="1"/>
</dbReference>
<dbReference type="HOGENOM" id="CLU_047330_5_0_6"/>
<dbReference type="SUPFAM" id="SSF52799">
    <property type="entry name" value="(Phosphotyrosine protein) phosphatases II"/>
    <property type="match status" value="1"/>
</dbReference>
<dbReference type="eggNOG" id="COG2453">
    <property type="taxonomic scope" value="Bacteria"/>
</dbReference>
<name>A4YC39_SHEPC</name>
<evidence type="ECO:0000259" key="1">
    <source>
        <dbReference type="PROSITE" id="PS50056"/>
    </source>
</evidence>
<dbReference type="KEGG" id="spc:Sputcn32_3816"/>
<gene>
    <name evidence="2" type="ordered locus">Sputcn32_3816</name>
</gene>
<accession>A4YC39</accession>
<proteinExistence type="predicted"/>
<dbReference type="PROSITE" id="PS50056">
    <property type="entry name" value="TYR_PHOSPHATASE_2"/>
    <property type="match status" value="1"/>
</dbReference>
<evidence type="ECO:0000313" key="2">
    <source>
        <dbReference type="EMBL" id="ABP77522.1"/>
    </source>
</evidence>
<dbReference type="InterPro" id="IPR016130">
    <property type="entry name" value="Tyr_Pase_AS"/>
</dbReference>
<dbReference type="Gene3D" id="3.90.190.10">
    <property type="entry name" value="Protein tyrosine phosphatase superfamily"/>
    <property type="match status" value="1"/>
</dbReference>
<dbReference type="EMBL" id="CP000681">
    <property type="protein sequence ID" value="ABP77522.1"/>
    <property type="molecule type" value="Genomic_DNA"/>
</dbReference>
<dbReference type="PROSITE" id="PS00383">
    <property type="entry name" value="TYR_PHOSPHATASE_1"/>
    <property type="match status" value="1"/>
</dbReference>
<dbReference type="InterPro" id="IPR000387">
    <property type="entry name" value="Tyr_Pase_dom"/>
</dbReference>
<feature type="domain" description="Tyrosine specific protein phosphatases" evidence="1">
    <location>
        <begin position="89"/>
        <end position="156"/>
    </location>
</feature>
<sequence length="163" mass="17408">MSHPFDILSLDSGARLIFTPCPGTKSAPVAEAVATLKAAGTEVIITLMPLGELHTFGATSLPDICRETGIRWLHLPIEDDASPAEEFELAFAKHRAELLALMQNKATIAIHCRGGSGRTGLMAAILLLLAGGSLSEVITQVQSIRPNALTNVHQRSYIDQLTL</sequence>
<dbReference type="STRING" id="319224.Sputcn32_3816"/>
<reference evidence="2" key="1">
    <citation type="submission" date="2007-04" db="EMBL/GenBank/DDBJ databases">
        <title>Complete sequence of Shewanella putrefaciens CN-32.</title>
        <authorList>
            <consortium name="US DOE Joint Genome Institute"/>
            <person name="Copeland A."/>
            <person name="Lucas S."/>
            <person name="Lapidus A."/>
            <person name="Barry K."/>
            <person name="Detter J.C."/>
            <person name="Glavina del Rio T."/>
            <person name="Hammon N."/>
            <person name="Israni S."/>
            <person name="Dalin E."/>
            <person name="Tice H."/>
            <person name="Pitluck S."/>
            <person name="Chain P."/>
            <person name="Malfatti S."/>
            <person name="Shin M."/>
            <person name="Vergez L."/>
            <person name="Schmutz J."/>
            <person name="Larimer F."/>
            <person name="Land M."/>
            <person name="Hauser L."/>
            <person name="Kyrpides N."/>
            <person name="Mikhailova N."/>
            <person name="Romine M.F."/>
            <person name="Fredrickson J."/>
            <person name="Tiedje J."/>
            <person name="Richardson P."/>
        </authorList>
    </citation>
    <scope>NUCLEOTIDE SEQUENCE [LARGE SCALE GENOMIC DNA]</scope>
    <source>
        <strain evidence="2">CN-32</strain>
    </source>
</reference>
<dbReference type="InterPro" id="IPR029021">
    <property type="entry name" value="Prot-tyrosine_phosphatase-like"/>
</dbReference>
<protein>
    <submittedName>
        <fullName evidence="2">Dual specificity protein phosphatase</fullName>
    </submittedName>
</protein>